<reference evidence="3" key="1">
    <citation type="journal article" date="2019" name="Int. J. Syst. Evol. Microbiol.">
        <title>The Global Catalogue of Microorganisms (GCM) 10K type strain sequencing project: providing services to taxonomists for standard genome sequencing and annotation.</title>
        <authorList>
            <consortium name="The Broad Institute Genomics Platform"/>
            <consortium name="The Broad Institute Genome Sequencing Center for Infectious Disease"/>
            <person name="Wu L."/>
            <person name="Ma J."/>
        </authorList>
    </citation>
    <scope>NUCLEOTIDE SEQUENCE [LARGE SCALE GENOMIC DNA]</scope>
    <source>
        <strain evidence="3">JCM 32105</strain>
    </source>
</reference>
<dbReference type="Gene3D" id="2.10.25.10">
    <property type="entry name" value="Laminin"/>
    <property type="match status" value="1"/>
</dbReference>
<organism evidence="2 3">
    <name type="scientific">Nemorincola caseinilytica</name>
    <dbReference type="NCBI Taxonomy" id="2054315"/>
    <lineage>
        <taxon>Bacteria</taxon>
        <taxon>Pseudomonadati</taxon>
        <taxon>Bacteroidota</taxon>
        <taxon>Chitinophagia</taxon>
        <taxon>Chitinophagales</taxon>
        <taxon>Chitinophagaceae</taxon>
        <taxon>Nemorincola</taxon>
    </lineage>
</organism>
<evidence type="ECO:0000313" key="3">
    <source>
        <dbReference type="Proteomes" id="UP001500067"/>
    </source>
</evidence>
<dbReference type="EMBL" id="BAABFA010000012">
    <property type="protein sequence ID" value="GAA4466579.1"/>
    <property type="molecule type" value="Genomic_DNA"/>
</dbReference>
<feature type="domain" description="EGF-like" evidence="1">
    <location>
        <begin position="26"/>
        <end position="58"/>
    </location>
</feature>
<evidence type="ECO:0000259" key="1">
    <source>
        <dbReference type="PROSITE" id="PS50026"/>
    </source>
</evidence>
<dbReference type="Proteomes" id="UP001500067">
    <property type="component" value="Unassembled WGS sequence"/>
</dbReference>
<accession>A0ABP8NFQ2</accession>
<proteinExistence type="predicted"/>
<dbReference type="RefSeq" id="WP_345082747.1">
    <property type="nucleotide sequence ID" value="NZ_BAABFA010000012.1"/>
</dbReference>
<sequence length="167" mass="18893">MLKRNILLTVAVIAALFSVITYTACKRDECENVICLNLGACDGGKCVCPTGFEGARCEILSRDKFMKTYNGRDTCSSDTVLYFTYPIYFRANLGDPREMIMKNILNDMDDSAYCTMQGVDTFTFQGSNNSLTYIGSGRMRNDSLWLVYHVERDTSSYDCRFFGQGLR</sequence>
<gene>
    <name evidence="2" type="ORF">GCM10023093_20920</name>
</gene>
<dbReference type="CDD" id="cd00054">
    <property type="entry name" value="EGF_CA"/>
    <property type="match status" value="1"/>
</dbReference>
<name>A0ABP8NFQ2_9BACT</name>
<keyword evidence="3" id="KW-1185">Reference proteome</keyword>
<dbReference type="InterPro" id="IPR000742">
    <property type="entry name" value="EGF"/>
</dbReference>
<protein>
    <recommendedName>
        <fullName evidence="1">EGF-like domain-containing protein</fullName>
    </recommendedName>
</protein>
<dbReference type="PROSITE" id="PS00022">
    <property type="entry name" value="EGF_1"/>
    <property type="match status" value="1"/>
</dbReference>
<evidence type="ECO:0000313" key="2">
    <source>
        <dbReference type="EMBL" id="GAA4466579.1"/>
    </source>
</evidence>
<dbReference type="PROSITE" id="PS01186">
    <property type="entry name" value="EGF_2"/>
    <property type="match status" value="1"/>
</dbReference>
<dbReference type="SUPFAM" id="SSF57196">
    <property type="entry name" value="EGF/Laminin"/>
    <property type="match status" value="1"/>
</dbReference>
<comment type="caution">
    <text evidence="2">The sequence shown here is derived from an EMBL/GenBank/DDBJ whole genome shotgun (WGS) entry which is preliminary data.</text>
</comment>
<dbReference type="PROSITE" id="PS50026">
    <property type="entry name" value="EGF_3"/>
    <property type="match status" value="1"/>
</dbReference>